<keyword evidence="2" id="KW-1185">Reference proteome</keyword>
<dbReference type="AlphaFoldDB" id="A0AAJ7XEL5"/>
<organism evidence="2 3">
    <name type="scientific">Petromyzon marinus</name>
    <name type="common">Sea lamprey</name>
    <dbReference type="NCBI Taxonomy" id="7757"/>
    <lineage>
        <taxon>Eukaryota</taxon>
        <taxon>Metazoa</taxon>
        <taxon>Chordata</taxon>
        <taxon>Craniata</taxon>
        <taxon>Vertebrata</taxon>
        <taxon>Cyclostomata</taxon>
        <taxon>Hyperoartia</taxon>
        <taxon>Petromyzontiformes</taxon>
        <taxon>Petromyzontidae</taxon>
        <taxon>Petromyzon</taxon>
    </lineage>
</organism>
<dbReference type="Proteomes" id="UP001318040">
    <property type="component" value="Chromosome 3"/>
</dbReference>
<reference evidence="3" key="1">
    <citation type="submission" date="2025-08" db="UniProtKB">
        <authorList>
            <consortium name="RefSeq"/>
        </authorList>
    </citation>
    <scope>IDENTIFICATION</scope>
    <source>
        <tissue evidence="3">Sperm</tissue>
    </source>
</reference>
<dbReference type="RefSeq" id="XP_032831889.1">
    <property type="nucleotide sequence ID" value="XM_032975998.1"/>
</dbReference>
<evidence type="ECO:0000313" key="2">
    <source>
        <dbReference type="Proteomes" id="UP001318040"/>
    </source>
</evidence>
<evidence type="ECO:0000256" key="1">
    <source>
        <dbReference type="SAM" id="SignalP"/>
    </source>
</evidence>
<sequence>MKAAVGSIVVIMLFISFCKGGYIHRPCTEFGNNIMKPKVEDKRFLFHYSQIHNTAHTPNIGPSGVIHPLLNLVPKLYQQHLRRIQRSGCGNFTKPDVILKLLASKRRITRHIMADSFLQNTPDRLLQDLHHHKVLTHNPNS</sequence>
<feature type="chain" id="PRO_5042527087" evidence="1">
    <location>
        <begin position="21"/>
        <end position="141"/>
    </location>
</feature>
<dbReference type="GeneID" id="116955045"/>
<evidence type="ECO:0000313" key="3">
    <source>
        <dbReference type="RefSeq" id="XP_032831889.1"/>
    </source>
</evidence>
<gene>
    <name evidence="3" type="primary">NMU</name>
</gene>
<proteinExistence type="predicted"/>
<dbReference type="KEGG" id="pmrn:116955045"/>
<keyword evidence="1" id="KW-0732">Signal</keyword>
<feature type="signal peptide" evidence="1">
    <location>
        <begin position="1"/>
        <end position="20"/>
    </location>
</feature>
<accession>A0AAJ7XEL5</accession>
<protein>
    <submittedName>
        <fullName evidence="3">Neuromedin-U</fullName>
    </submittedName>
</protein>
<name>A0AAJ7XEL5_PETMA</name>